<dbReference type="EMBL" id="MTZV01000003">
    <property type="protein sequence ID" value="PCE27049.1"/>
    <property type="molecule type" value="Genomic_DNA"/>
</dbReference>
<evidence type="ECO:0000313" key="3">
    <source>
        <dbReference type="Proteomes" id="UP000218022"/>
    </source>
</evidence>
<dbReference type="InterPro" id="IPR054267">
    <property type="entry name" value="DUF6998"/>
</dbReference>
<comment type="caution">
    <text evidence="2">The sequence shown here is derived from an EMBL/GenBank/DDBJ whole genome shotgun (WGS) entry which is preliminary data.</text>
</comment>
<name>A0A2A4F3W6_9BURK</name>
<sequence>MYSCILYELQRHGVVRSYNNPVGDVAEWMVSKHLKLELMPPSWKNFDAVDSEGRRYQIKARRLWGKNRSTQFTIRSTEKDLFDFLVCVIFEDDFIVRRAVAIPLPLLRVIGKPTSDPNTRRFNFARDVLSLPGVFDISEILSTFPLTEQEEELYSRLCRIQLPKEV</sequence>
<gene>
    <name evidence="2" type="ORF">BWP39_09680</name>
</gene>
<reference evidence="2 3" key="1">
    <citation type="submission" date="2017-01" db="EMBL/GenBank/DDBJ databases">
        <title>Whole-Genome Shotgun Sequencing of Two beta-Proteobacterial Species in Search of the Bulgecin Biosynthetic Cluster.</title>
        <authorList>
            <person name="Horsman M.E."/>
            <person name="Marous D.R."/>
            <person name="Li R."/>
            <person name="Oliver R.A."/>
            <person name="Byun B."/>
            <person name="Emrich S.J."/>
            <person name="Boggess B."/>
            <person name="Townsend C.A."/>
            <person name="Mobashery S."/>
        </authorList>
    </citation>
    <scope>NUCLEOTIDE SEQUENCE [LARGE SCALE GENOMIC DNA]</scope>
    <source>
        <strain evidence="2 3">ATCC 31363</strain>
    </source>
</reference>
<protein>
    <recommendedName>
        <fullName evidence="1">DUF6998 domain-containing protein</fullName>
    </recommendedName>
</protein>
<dbReference type="Pfam" id="PF22522">
    <property type="entry name" value="DUF6998"/>
    <property type="match status" value="1"/>
</dbReference>
<dbReference type="Proteomes" id="UP000218022">
    <property type="component" value="Unassembled WGS sequence"/>
</dbReference>
<evidence type="ECO:0000313" key="2">
    <source>
        <dbReference type="EMBL" id="PCE27049.1"/>
    </source>
</evidence>
<organism evidence="2 3">
    <name type="scientific">Paraburkholderia acidicola</name>
    <dbReference type="NCBI Taxonomy" id="1912599"/>
    <lineage>
        <taxon>Bacteria</taxon>
        <taxon>Pseudomonadati</taxon>
        <taxon>Pseudomonadota</taxon>
        <taxon>Betaproteobacteria</taxon>
        <taxon>Burkholderiales</taxon>
        <taxon>Burkholderiaceae</taxon>
        <taxon>Paraburkholderia</taxon>
    </lineage>
</organism>
<proteinExistence type="predicted"/>
<accession>A0A2A4F3W6</accession>
<dbReference type="AlphaFoldDB" id="A0A2A4F3W6"/>
<evidence type="ECO:0000259" key="1">
    <source>
        <dbReference type="Pfam" id="PF22522"/>
    </source>
</evidence>
<feature type="domain" description="DUF6998" evidence="1">
    <location>
        <begin position="22"/>
        <end position="76"/>
    </location>
</feature>